<evidence type="ECO:0000313" key="3">
    <source>
        <dbReference type="Proteomes" id="UP000386575"/>
    </source>
</evidence>
<evidence type="ECO:0000313" key="2">
    <source>
        <dbReference type="EMBL" id="KAB1083489.1"/>
    </source>
</evidence>
<feature type="compositionally biased region" description="Basic residues" evidence="1">
    <location>
        <begin position="39"/>
        <end position="48"/>
    </location>
</feature>
<organism evidence="2 3">
    <name type="scientific">Neorhizobium galegae</name>
    <name type="common">Rhizobium galegae</name>
    <dbReference type="NCBI Taxonomy" id="399"/>
    <lineage>
        <taxon>Bacteria</taxon>
        <taxon>Pseudomonadati</taxon>
        <taxon>Pseudomonadota</taxon>
        <taxon>Alphaproteobacteria</taxon>
        <taxon>Hyphomicrobiales</taxon>
        <taxon>Rhizobiaceae</taxon>
        <taxon>Rhizobium/Agrobacterium group</taxon>
        <taxon>Neorhizobium</taxon>
    </lineage>
</organism>
<dbReference type="EMBL" id="VZUL01000003">
    <property type="protein sequence ID" value="KAB1083489.1"/>
    <property type="molecule type" value="Genomic_DNA"/>
</dbReference>
<reference evidence="2 3" key="1">
    <citation type="submission" date="2019-09" db="EMBL/GenBank/DDBJ databases">
        <title>Genome sequencing of Ng87 strain.</title>
        <authorList>
            <person name="Karasev E.S."/>
            <person name="Andronov E."/>
        </authorList>
    </citation>
    <scope>NUCLEOTIDE SEQUENCE [LARGE SCALE GENOMIC DNA]</scope>
    <source>
        <strain evidence="2 3">Ng87</strain>
    </source>
</reference>
<protein>
    <submittedName>
        <fullName evidence="2">Uncharacterized protein</fullName>
    </submittedName>
</protein>
<sequence>MTKSLLEAISQYLADTPHLWSLRRHPVPSSSPSREETSHRRKHPRQMPHRGSGIISESGGDCLGICNMAEEGHLPGPNRHQKQGSLGKQVMELSFGILRHTRFSLSDPDLIYGRRSQRAANFASISMEWIGVIATINFTKLGIHWYGIPSSKSECLCARSSILTLADCIGEDNVRERAAIQPLWLAGTNDVNGMRSITT</sequence>
<comment type="caution">
    <text evidence="2">The sequence shown here is derived from an EMBL/GenBank/DDBJ whole genome shotgun (WGS) entry which is preliminary data.</text>
</comment>
<dbReference type="AlphaFoldDB" id="A0A6A1TNG1"/>
<name>A0A6A1TNG1_NEOGA</name>
<evidence type="ECO:0000256" key="1">
    <source>
        <dbReference type="SAM" id="MobiDB-lite"/>
    </source>
</evidence>
<feature type="region of interest" description="Disordered" evidence="1">
    <location>
        <begin position="22"/>
        <end position="53"/>
    </location>
</feature>
<accession>A0A6A1TNG1</accession>
<proteinExistence type="predicted"/>
<dbReference type="Proteomes" id="UP000386575">
    <property type="component" value="Unassembled WGS sequence"/>
</dbReference>
<gene>
    <name evidence="2" type="ORF">F4V91_28600</name>
</gene>